<dbReference type="Gene3D" id="3.30.70.270">
    <property type="match status" value="1"/>
</dbReference>
<dbReference type="PANTHER" id="PTHR45138">
    <property type="entry name" value="REGULATORY COMPONENTS OF SENSORY TRANSDUCTION SYSTEM"/>
    <property type="match status" value="1"/>
</dbReference>
<comment type="catalytic activity">
    <reaction evidence="2">
        <text>2 GTP = 3',3'-c-di-GMP + 2 diphosphate</text>
        <dbReference type="Rhea" id="RHEA:24898"/>
        <dbReference type="ChEBI" id="CHEBI:33019"/>
        <dbReference type="ChEBI" id="CHEBI:37565"/>
        <dbReference type="ChEBI" id="CHEBI:58805"/>
        <dbReference type="EC" id="2.7.7.65"/>
    </reaction>
</comment>
<evidence type="ECO:0000259" key="4">
    <source>
        <dbReference type="PROSITE" id="PS50887"/>
    </source>
</evidence>
<dbReference type="GO" id="GO:0052621">
    <property type="term" value="F:diguanylate cyclase activity"/>
    <property type="evidence" value="ECO:0007669"/>
    <property type="project" value="UniProtKB-EC"/>
</dbReference>
<dbReference type="CDD" id="cd01949">
    <property type="entry name" value="GGDEF"/>
    <property type="match status" value="1"/>
</dbReference>
<evidence type="ECO:0000256" key="2">
    <source>
        <dbReference type="ARBA" id="ARBA00034247"/>
    </source>
</evidence>
<dbReference type="SMART" id="SM00267">
    <property type="entry name" value="GGDEF"/>
    <property type="match status" value="1"/>
</dbReference>
<evidence type="ECO:0000256" key="1">
    <source>
        <dbReference type="ARBA" id="ARBA00012528"/>
    </source>
</evidence>
<sequence>MNLDPRTLLFSLILCNTLMVISLFVATSSGNRVGKRDGMGKWAVAILLETLTWALVAARGHIPDTFSIIAANVLKAGAHALILAAICEFQRRTLPRWQYFAPLALTLLLAVVLVDDIRGRFIWIGLIYAFQMVLVARVLLSDRETRAGRAWRLLFGGAVMIVLVLGLRAFVALSGHGELAQPQVAGAAPHWVQIVSFIAIMATALLGSIGFVLMVKERTDREILHLAMTDSLTQVPNRRALMDYAERTLARRCGKPVALLMIDVDLFKAINDTHGHPVGDEVLRQIAARMLGRLRRHDVLGRYGGEEFCVVAPDTDIQGALLLAESLRELVASTPLVTENGEICTSISIGVSCFLSDGGRELKTMLNEADEALYVAKQSGRNRVAHLGALPAGELAAA</sequence>
<evidence type="ECO:0000256" key="3">
    <source>
        <dbReference type="SAM" id="Phobius"/>
    </source>
</evidence>
<dbReference type="GO" id="GO:0043709">
    <property type="term" value="P:cell adhesion involved in single-species biofilm formation"/>
    <property type="evidence" value="ECO:0007669"/>
    <property type="project" value="TreeGrafter"/>
</dbReference>
<keyword evidence="3" id="KW-0812">Transmembrane</keyword>
<dbReference type="InterPro" id="IPR050469">
    <property type="entry name" value="Diguanylate_Cyclase"/>
</dbReference>
<dbReference type="FunFam" id="3.30.70.270:FF:000001">
    <property type="entry name" value="Diguanylate cyclase domain protein"/>
    <property type="match status" value="1"/>
</dbReference>
<dbReference type="InterPro" id="IPR000160">
    <property type="entry name" value="GGDEF_dom"/>
</dbReference>
<protein>
    <recommendedName>
        <fullName evidence="1">diguanylate cyclase</fullName>
        <ecNumber evidence="1">2.7.7.65</ecNumber>
    </recommendedName>
</protein>
<evidence type="ECO:0000313" key="5">
    <source>
        <dbReference type="EMBL" id="BCB26034.1"/>
    </source>
</evidence>
<dbReference type="AlphaFoldDB" id="A0A6F8V8P7"/>
<feature type="transmembrane region" description="Helical" evidence="3">
    <location>
        <begin position="191"/>
        <end position="215"/>
    </location>
</feature>
<dbReference type="EMBL" id="AP022853">
    <property type="protein sequence ID" value="BCB26034.1"/>
    <property type="molecule type" value="Genomic_DNA"/>
</dbReference>
<dbReference type="Pfam" id="PF00990">
    <property type="entry name" value="GGDEF"/>
    <property type="match status" value="1"/>
</dbReference>
<dbReference type="RefSeq" id="WP_173061063.1">
    <property type="nucleotide sequence ID" value="NZ_AP022853.1"/>
</dbReference>
<reference evidence="6" key="1">
    <citation type="submission" date="2020-03" db="EMBL/GenBank/DDBJ databases">
        <title>Complete genome sequence of sulfur-oxidizing bacterium skT11.</title>
        <authorList>
            <person name="Kanda M."/>
            <person name="Kojima H."/>
            <person name="Fukui M."/>
        </authorList>
    </citation>
    <scope>NUCLEOTIDE SEQUENCE [LARGE SCALE GENOMIC DNA]</scope>
    <source>
        <strain evidence="6">skT11</strain>
    </source>
</reference>
<dbReference type="InterPro" id="IPR029787">
    <property type="entry name" value="Nucleotide_cyclase"/>
</dbReference>
<dbReference type="EC" id="2.7.7.65" evidence="1"/>
<feature type="transmembrane region" description="Helical" evidence="3">
    <location>
        <begin position="152"/>
        <end position="171"/>
    </location>
</feature>
<feature type="transmembrane region" description="Helical" evidence="3">
    <location>
        <begin position="99"/>
        <end position="115"/>
    </location>
</feature>
<feature type="transmembrane region" description="Helical" evidence="3">
    <location>
        <begin position="6"/>
        <end position="27"/>
    </location>
</feature>
<proteinExistence type="predicted"/>
<dbReference type="InterPro" id="IPR043128">
    <property type="entry name" value="Rev_trsase/Diguanyl_cyclase"/>
</dbReference>
<dbReference type="Proteomes" id="UP000502260">
    <property type="component" value="Chromosome"/>
</dbReference>
<accession>A0A6F8V8P7</accession>
<keyword evidence="3" id="KW-1133">Transmembrane helix</keyword>
<gene>
    <name evidence="5" type="ORF">SKTS_09200</name>
</gene>
<dbReference type="GO" id="GO:0005886">
    <property type="term" value="C:plasma membrane"/>
    <property type="evidence" value="ECO:0007669"/>
    <property type="project" value="TreeGrafter"/>
</dbReference>
<organism evidence="5 6">
    <name type="scientific">Sulfurimicrobium lacus</name>
    <dbReference type="NCBI Taxonomy" id="2715678"/>
    <lineage>
        <taxon>Bacteria</taxon>
        <taxon>Pseudomonadati</taxon>
        <taxon>Pseudomonadota</taxon>
        <taxon>Betaproteobacteria</taxon>
        <taxon>Nitrosomonadales</taxon>
        <taxon>Sulfuricellaceae</taxon>
        <taxon>Sulfurimicrobium</taxon>
    </lineage>
</organism>
<dbReference type="PANTHER" id="PTHR45138:SF9">
    <property type="entry name" value="DIGUANYLATE CYCLASE DGCM-RELATED"/>
    <property type="match status" value="1"/>
</dbReference>
<dbReference type="NCBIfam" id="TIGR00254">
    <property type="entry name" value="GGDEF"/>
    <property type="match status" value="1"/>
</dbReference>
<feature type="domain" description="GGDEF" evidence="4">
    <location>
        <begin position="255"/>
        <end position="389"/>
    </location>
</feature>
<evidence type="ECO:0000313" key="6">
    <source>
        <dbReference type="Proteomes" id="UP000502260"/>
    </source>
</evidence>
<keyword evidence="3" id="KW-0472">Membrane</keyword>
<feature type="transmembrane region" description="Helical" evidence="3">
    <location>
        <begin position="66"/>
        <end position="87"/>
    </location>
</feature>
<name>A0A6F8V8P7_9PROT</name>
<keyword evidence="6" id="KW-1185">Reference proteome</keyword>
<feature type="transmembrane region" description="Helical" evidence="3">
    <location>
        <begin position="121"/>
        <end position="140"/>
    </location>
</feature>
<dbReference type="PROSITE" id="PS50887">
    <property type="entry name" value="GGDEF"/>
    <property type="match status" value="1"/>
</dbReference>
<dbReference type="SUPFAM" id="SSF55073">
    <property type="entry name" value="Nucleotide cyclase"/>
    <property type="match status" value="1"/>
</dbReference>
<dbReference type="KEGG" id="slac:SKTS_09200"/>
<dbReference type="GO" id="GO:1902201">
    <property type="term" value="P:negative regulation of bacterial-type flagellum-dependent cell motility"/>
    <property type="evidence" value="ECO:0007669"/>
    <property type="project" value="TreeGrafter"/>
</dbReference>